<name>A0A173XFX1_9FIRM</name>
<accession>A0A173XFX1</accession>
<feature type="compositionally biased region" description="Basic and acidic residues" evidence="4">
    <location>
        <begin position="448"/>
        <end position="457"/>
    </location>
</feature>
<comment type="similarity">
    <text evidence="1">Belongs to the MobA/MobL family.</text>
</comment>
<evidence type="ECO:0000256" key="4">
    <source>
        <dbReference type="SAM" id="MobiDB-lite"/>
    </source>
</evidence>
<organism evidence="5 6">
    <name type="scientific">[Ruminococcus] torques</name>
    <dbReference type="NCBI Taxonomy" id="33039"/>
    <lineage>
        <taxon>Bacteria</taxon>
        <taxon>Bacillati</taxon>
        <taxon>Bacillota</taxon>
        <taxon>Clostridia</taxon>
        <taxon>Lachnospirales</taxon>
        <taxon>Lachnospiraceae</taxon>
        <taxon>Mediterraneibacter</taxon>
    </lineage>
</organism>
<gene>
    <name evidence="5" type="ORF">ERS852456_00087</name>
</gene>
<feature type="coiled-coil region" evidence="3">
    <location>
        <begin position="331"/>
        <end position="372"/>
    </location>
</feature>
<dbReference type="RefSeq" id="WP_004847354.1">
    <property type="nucleotide sequence ID" value="NZ_AP028249.1"/>
</dbReference>
<dbReference type="AlphaFoldDB" id="A0A173XFX1"/>
<proteinExistence type="inferred from homology"/>
<keyword evidence="3" id="KW-0175">Coiled coil</keyword>
<protein>
    <submittedName>
        <fullName evidence="5">Ti-type conjugative transfer relaxase TraA</fullName>
    </submittedName>
</protein>
<evidence type="ECO:0000313" key="5">
    <source>
        <dbReference type="EMBL" id="CUN50564.1"/>
    </source>
</evidence>
<evidence type="ECO:0000313" key="6">
    <source>
        <dbReference type="Proteomes" id="UP000095787"/>
    </source>
</evidence>
<reference evidence="5 6" key="1">
    <citation type="submission" date="2015-09" db="EMBL/GenBank/DDBJ databases">
        <authorList>
            <consortium name="Pathogen Informatics"/>
        </authorList>
    </citation>
    <scope>NUCLEOTIDE SEQUENCE [LARGE SCALE GENOMIC DNA]</scope>
    <source>
        <strain evidence="5 6">2789STDY5834841</strain>
    </source>
</reference>
<sequence length="476" mass="56153">MLIGRHSFIRQSKLSDVAGRIDYISNPKRQEHLYATYQTEGATPEFWKNLARENQLDFKARGTAGKCIEGREFIIALPESFVQYRADDVVRLFTETFHKRYGVECSAALHHNKTKTNYHIHLVFSERKMLEQPEVKIATRNMFYDEQGKHRRTKKEILDVQGNIRAGCSIIPKGEVYESHIFTKKEEWFKNKAFTKEVKELFTDTINCYVKEESEKLSVFQQGGVYLAMKKIGKNNPKAEEIKADNAARQEWNRTVDVALVEGVPEEDILKIKQEKITDETLQSIRTHGWLPDMFRQIIRGAKDFLQEVIFKFKLPPRTVPKIDLQEWKDMQKLMYELQGQSREIKRTQQDISSLKKQLSELRGLFKGKERKSLEGKIELLEDLEKRLHRSMGRIVKREGYPNVQSFQKVYNKAEELIMEYNEELRAWKNQTKPKKENPLEQPQKASVLEKLHRYQQEGRQQPKRSVKKKSMDRER</sequence>
<evidence type="ECO:0000256" key="2">
    <source>
        <dbReference type="ARBA" id="ARBA00022971"/>
    </source>
</evidence>
<evidence type="ECO:0000256" key="3">
    <source>
        <dbReference type="SAM" id="Coils"/>
    </source>
</evidence>
<dbReference type="InterPro" id="IPR005053">
    <property type="entry name" value="MobA_MobL"/>
</dbReference>
<dbReference type="EMBL" id="CYZO01000001">
    <property type="protein sequence ID" value="CUN50564.1"/>
    <property type="molecule type" value="Genomic_DNA"/>
</dbReference>
<dbReference type="GeneID" id="97328072"/>
<evidence type="ECO:0000256" key="1">
    <source>
        <dbReference type="ARBA" id="ARBA00010873"/>
    </source>
</evidence>
<dbReference type="Gene3D" id="3.30.930.30">
    <property type="match status" value="1"/>
</dbReference>
<dbReference type="Proteomes" id="UP000095787">
    <property type="component" value="Unassembled WGS sequence"/>
</dbReference>
<keyword evidence="2" id="KW-0184">Conjugation</keyword>
<dbReference type="Pfam" id="PF03389">
    <property type="entry name" value="MobA_MobL"/>
    <property type="match status" value="1"/>
</dbReference>
<feature type="region of interest" description="Disordered" evidence="4">
    <location>
        <begin position="429"/>
        <end position="476"/>
    </location>
</feature>